<sequence>MNRNERRRDEKLHGRQAGGADVSTALLREAQLHHQAGRLDEAERAYRSLLERAPAQPDALHGLGLLTYRRGNLKDALGWLAKACAAGPRNPVYWFNHGVVLQRAGRTVDAVEAYGQAIQWNPRYIEARTNLGNAYKELGRLADAQAAYEQVLTLNPDHAEAHNNLGVVLKEQGRLDEAAESYRRAIALKPSHAEAQNNLGLVLLEQGRLDDAIRCFERALQIVPGYGTALYNLGIAWIWREDMPRALRCFAETAQAKHAHGRPVTETAVFRSRLKHDAEQLQYLRACGLLGDEWNPYYEALSRLCEKLKHSATGATGSSNRVPLSPADIQPIAASYNRLIHIAPCETIEGGALAADLDSAAVEARYLATNPEVTYIDGLLTDEALQRLRRFCWASTIWKKDYENGYIGAFLGDGFASPLLLQIAEELRRRFPRIFGTHRLTQAWAFKHDSARRGLNIHADAAAVNVNFWITPDESNLNPESGGLVVWDKEAPREWDFKTYNSDKARGRIYEWLTTQGAKEIKIPYRANRAVVFNSDLFHETDDIAFKEGFTNRRINITLLYGHRHRP</sequence>
<dbReference type="OrthoDB" id="9809392at2"/>
<dbReference type="Gene3D" id="1.25.40.10">
    <property type="entry name" value="Tetratricopeptide repeat domain"/>
    <property type="match status" value="4"/>
</dbReference>
<dbReference type="STRING" id="330214.NIDE2523"/>
<protein>
    <submittedName>
        <fullName evidence="2">Uncharacterized protein</fullName>
    </submittedName>
</protein>
<organism evidence="2 3">
    <name type="scientific">Nitrospira defluvii</name>
    <dbReference type="NCBI Taxonomy" id="330214"/>
    <lineage>
        <taxon>Bacteria</taxon>
        <taxon>Pseudomonadati</taxon>
        <taxon>Nitrospirota</taxon>
        <taxon>Nitrospiria</taxon>
        <taxon>Nitrospirales</taxon>
        <taxon>Nitrospiraceae</taxon>
        <taxon>Nitrospira</taxon>
    </lineage>
</organism>
<dbReference type="PROSITE" id="PS50293">
    <property type="entry name" value="TPR_REGION"/>
    <property type="match status" value="3"/>
</dbReference>
<feature type="repeat" description="TPR" evidence="1">
    <location>
        <begin position="193"/>
        <end position="226"/>
    </location>
</feature>
<dbReference type="PROSITE" id="PS50005">
    <property type="entry name" value="TPR"/>
    <property type="match status" value="5"/>
</dbReference>
<evidence type="ECO:0000313" key="3">
    <source>
        <dbReference type="Proteomes" id="UP000001660"/>
    </source>
</evidence>
<dbReference type="KEGG" id="nde:NIDE2523"/>
<dbReference type="AlphaFoldDB" id="D8PG46"/>
<name>D8PG46_9BACT</name>
<gene>
    <name evidence="2" type="ORF">NIDE2523</name>
</gene>
<feature type="repeat" description="TPR" evidence="1">
    <location>
        <begin position="23"/>
        <end position="56"/>
    </location>
</feature>
<evidence type="ECO:0000313" key="2">
    <source>
        <dbReference type="EMBL" id="CBK42233.1"/>
    </source>
</evidence>
<dbReference type="Pfam" id="PF00515">
    <property type="entry name" value="TPR_1"/>
    <property type="match status" value="1"/>
</dbReference>
<dbReference type="InterPro" id="IPR019734">
    <property type="entry name" value="TPR_rpt"/>
</dbReference>
<accession>D8PG46</accession>
<dbReference type="InterPro" id="IPR011990">
    <property type="entry name" value="TPR-like_helical_dom_sf"/>
</dbReference>
<dbReference type="HOGENOM" id="CLU_517642_0_0_0"/>
<dbReference type="SUPFAM" id="SSF48452">
    <property type="entry name" value="TPR-like"/>
    <property type="match status" value="1"/>
</dbReference>
<evidence type="ECO:0000256" key="1">
    <source>
        <dbReference type="PROSITE-ProRule" id="PRU00339"/>
    </source>
</evidence>
<dbReference type="EMBL" id="FP929003">
    <property type="protein sequence ID" value="CBK42233.1"/>
    <property type="molecule type" value="Genomic_DNA"/>
</dbReference>
<dbReference type="SMART" id="SM00028">
    <property type="entry name" value="TPR"/>
    <property type="match status" value="7"/>
</dbReference>
<keyword evidence="3" id="KW-1185">Reference proteome</keyword>
<feature type="repeat" description="TPR" evidence="1">
    <location>
        <begin position="159"/>
        <end position="192"/>
    </location>
</feature>
<feature type="repeat" description="TPR" evidence="1">
    <location>
        <begin position="125"/>
        <end position="158"/>
    </location>
</feature>
<dbReference type="Pfam" id="PF13432">
    <property type="entry name" value="TPR_16"/>
    <property type="match status" value="2"/>
</dbReference>
<dbReference type="eggNOG" id="COG0457">
    <property type="taxonomic scope" value="Bacteria"/>
</dbReference>
<reference evidence="2 3" key="1">
    <citation type="journal article" date="2010" name="Proc. Natl. Acad. Sci. U.S.A.">
        <title>A Nitrospira metagenome illuminates the physiology and evolution of globally important nitrite-oxidizing bacteria.</title>
        <authorList>
            <person name="Lucker S."/>
            <person name="Wagner M."/>
            <person name="Maixner F."/>
            <person name="Pelletier E."/>
            <person name="Koch H."/>
            <person name="Vacherie B."/>
            <person name="Rattei T."/>
            <person name="Sinninghe Damste J."/>
            <person name="Spieck E."/>
            <person name="Le Paslier D."/>
            <person name="Daims H."/>
        </authorList>
    </citation>
    <scope>NUCLEOTIDE SEQUENCE [LARGE SCALE GENOMIC DNA]</scope>
</reference>
<keyword evidence="1" id="KW-0802">TPR repeat</keyword>
<proteinExistence type="predicted"/>
<dbReference type="PANTHER" id="PTHR44998:SF1">
    <property type="entry name" value="UDP-N-ACETYLGLUCOSAMINE--PEPTIDE N-ACETYLGLUCOSAMINYLTRANSFERASE 110 KDA SUBUNIT"/>
    <property type="match status" value="1"/>
</dbReference>
<dbReference type="PANTHER" id="PTHR44998">
    <property type="match status" value="1"/>
</dbReference>
<dbReference type="Proteomes" id="UP000001660">
    <property type="component" value="Chromosome"/>
</dbReference>
<dbReference type="SUPFAM" id="SSF51197">
    <property type="entry name" value="Clavaminate synthase-like"/>
    <property type="match status" value="1"/>
</dbReference>
<feature type="repeat" description="TPR" evidence="1">
    <location>
        <begin position="91"/>
        <end position="124"/>
    </location>
</feature>